<keyword evidence="6" id="KW-1185">Reference proteome</keyword>
<dbReference type="SUPFAM" id="SSF49899">
    <property type="entry name" value="Concanavalin A-like lectins/glucanases"/>
    <property type="match status" value="1"/>
</dbReference>
<dbReference type="NCBIfam" id="TIGR04183">
    <property type="entry name" value="Por_Secre_tail"/>
    <property type="match status" value="1"/>
</dbReference>
<dbReference type="Gene3D" id="2.60.120.200">
    <property type="match status" value="1"/>
</dbReference>
<evidence type="ECO:0000313" key="6">
    <source>
        <dbReference type="Proteomes" id="UP000664369"/>
    </source>
</evidence>
<sequence>MKQHYKKLPKYLAALGLLALSALPNAAQAQANTALLFNGSTKSASTTANVNLSGAALSMECWVKVTAFKTLSPYITSIIGMETGSNIALLRTGDVGQSPNKLQFVLQLGTISQKLSSTTALATNTWYHVAATYDGSMMRIYLNGVLDCSLAATGTAVANAPFSMGRTYEDLRILNGSLDEVRVWTRALTATEILANRCQVAPTATGLAGLWRFNEGSGTTAGDASPGNHPATLLNMVAADWSTTVPTACATTTATLGGLNTASGLQVVPSENPVAGRQAEVEIRGAASQTVSVQVLNNVGQVVLTKEVKATSAAERVAVELPQAAGLYVLRASTAAAAATAKLLKQ</sequence>
<feature type="chain" id="PRO_5046817174" evidence="3">
    <location>
        <begin position="30"/>
        <end position="346"/>
    </location>
</feature>
<evidence type="ECO:0000313" key="5">
    <source>
        <dbReference type="EMBL" id="MBO2007810.1"/>
    </source>
</evidence>
<evidence type="ECO:0000256" key="1">
    <source>
        <dbReference type="ARBA" id="ARBA00022729"/>
    </source>
</evidence>
<evidence type="ECO:0000259" key="4">
    <source>
        <dbReference type="SMART" id="SM00560"/>
    </source>
</evidence>
<dbReference type="Pfam" id="PF13385">
    <property type="entry name" value="Laminin_G_3"/>
    <property type="match status" value="1"/>
</dbReference>
<reference evidence="5 6" key="1">
    <citation type="submission" date="2021-03" db="EMBL/GenBank/DDBJ databases">
        <authorList>
            <person name="Kim M.K."/>
        </authorList>
    </citation>
    <scope>NUCLEOTIDE SEQUENCE [LARGE SCALE GENOMIC DNA]</scope>
    <source>
        <strain evidence="5 6">BT442</strain>
    </source>
</reference>
<dbReference type="SMART" id="SM00560">
    <property type="entry name" value="LamGL"/>
    <property type="match status" value="1"/>
</dbReference>
<keyword evidence="2" id="KW-1015">Disulfide bond</keyword>
<name>A0ABS3QAR8_9BACT</name>
<feature type="signal peptide" evidence="3">
    <location>
        <begin position="1"/>
        <end position="29"/>
    </location>
</feature>
<dbReference type="Proteomes" id="UP000664369">
    <property type="component" value="Unassembled WGS sequence"/>
</dbReference>
<dbReference type="InterPro" id="IPR026444">
    <property type="entry name" value="Secre_tail"/>
</dbReference>
<evidence type="ECO:0000256" key="2">
    <source>
        <dbReference type="ARBA" id="ARBA00023157"/>
    </source>
</evidence>
<accession>A0ABS3QAR8</accession>
<dbReference type="EMBL" id="JAGETZ010000001">
    <property type="protein sequence ID" value="MBO2007810.1"/>
    <property type="molecule type" value="Genomic_DNA"/>
</dbReference>
<dbReference type="InterPro" id="IPR013320">
    <property type="entry name" value="ConA-like_dom_sf"/>
</dbReference>
<evidence type="ECO:0000256" key="3">
    <source>
        <dbReference type="SAM" id="SignalP"/>
    </source>
</evidence>
<gene>
    <name evidence="5" type="ORF">J4E00_02025</name>
</gene>
<protein>
    <submittedName>
        <fullName evidence="5">LamG domain-containing protein</fullName>
    </submittedName>
</protein>
<organism evidence="5 6">
    <name type="scientific">Hymenobacter negativus</name>
    <dbReference type="NCBI Taxonomy" id="2795026"/>
    <lineage>
        <taxon>Bacteria</taxon>
        <taxon>Pseudomonadati</taxon>
        <taxon>Bacteroidota</taxon>
        <taxon>Cytophagia</taxon>
        <taxon>Cytophagales</taxon>
        <taxon>Hymenobacteraceae</taxon>
        <taxon>Hymenobacter</taxon>
    </lineage>
</organism>
<dbReference type="InterPro" id="IPR006558">
    <property type="entry name" value="LamG-like"/>
</dbReference>
<feature type="domain" description="LamG-like jellyroll fold" evidence="4">
    <location>
        <begin position="55"/>
        <end position="191"/>
    </location>
</feature>
<proteinExistence type="predicted"/>
<dbReference type="RefSeq" id="WP_208173340.1">
    <property type="nucleotide sequence ID" value="NZ_JAGETZ010000001.1"/>
</dbReference>
<keyword evidence="1 3" id="KW-0732">Signal</keyword>
<comment type="caution">
    <text evidence="5">The sequence shown here is derived from an EMBL/GenBank/DDBJ whole genome shotgun (WGS) entry which is preliminary data.</text>
</comment>